<comment type="caution">
    <text evidence="5">The sequence shown here is derived from an EMBL/GenBank/DDBJ whole genome shotgun (WGS) entry which is preliminary data.</text>
</comment>
<evidence type="ECO:0000256" key="1">
    <source>
        <dbReference type="ARBA" id="ARBA00023015"/>
    </source>
</evidence>
<keyword evidence="1" id="KW-0805">Transcription regulation</keyword>
<dbReference type="PANTHER" id="PTHR30146:SF153">
    <property type="entry name" value="LACTOSE OPERON REPRESSOR"/>
    <property type="match status" value="1"/>
</dbReference>
<feature type="domain" description="HTH lacI-type" evidence="4">
    <location>
        <begin position="3"/>
        <end position="47"/>
    </location>
</feature>
<dbReference type="SUPFAM" id="SSF53822">
    <property type="entry name" value="Periplasmic binding protein-like I"/>
    <property type="match status" value="1"/>
</dbReference>
<dbReference type="SUPFAM" id="SSF47413">
    <property type="entry name" value="lambda repressor-like DNA-binding domains"/>
    <property type="match status" value="1"/>
</dbReference>
<dbReference type="Proteomes" id="UP001589748">
    <property type="component" value="Unassembled WGS sequence"/>
</dbReference>
<name>A0ABV5LP84_9ACTN</name>
<dbReference type="Pfam" id="PF00356">
    <property type="entry name" value="LacI"/>
    <property type="match status" value="1"/>
</dbReference>
<dbReference type="InterPro" id="IPR046335">
    <property type="entry name" value="LacI/GalR-like_sensor"/>
</dbReference>
<keyword evidence="6" id="KW-1185">Reference proteome</keyword>
<keyword evidence="2 5" id="KW-0238">DNA-binding</keyword>
<dbReference type="Pfam" id="PF13377">
    <property type="entry name" value="Peripla_BP_3"/>
    <property type="match status" value="1"/>
</dbReference>
<protein>
    <submittedName>
        <fullName evidence="5">LacI family DNA-binding transcriptional regulator</fullName>
    </submittedName>
</protein>
<accession>A0ABV5LP84</accession>
<dbReference type="PROSITE" id="PS00356">
    <property type="entry name" value="HTH_LACI_1"/>
    <property type="match status" value="1"/>
</dbReference>
<dbReference type="Gene3D" id="3.40.50.2300">
    <property type="match status" value="2"/>
</dbReference>
<dbReference type="InterPro" id="IPR000843">
    <property type="entry name" value="HTH_LacI"/>
</dbReference>
<gene>
    <name evidence="5" type="ORF">ACFFVI_02845</name>
</gene>
<evidence type="ECO:0000313" key="5">
    <source>
        <dbReference type="EMBL" id="MFB9375898.1"/>
    </source>
</evidence>
<dbReference type="Gene3D" id="1.10.260.40">
    <property type="entry name" value="lambda repressor-like DNA-binding domains"/>
    <property type="match status" value="1"/>
</dbReference>
<dbReference type="InterPro" id="IPR028082">
    <property type="entry name" value="Peripla_BP_I"/>
</dbReference>
<dbReference type="EMBL" id="JBHMDM010000001">
    <property type="protein sequence ID" value="MFB9375898.1"/>
    <property type="molecule type" value="Genomic_DNA"/>
</dbReference>
<organism evidence="5 6">
    <name type="scientific">Kineococcus gynurae</name>
    <dbReference type="NCBI Taxonomy" id="452979"/>
    <lineage>
        <taxon>Bacteria</taxon>
        <taxon>Bacillati</taxon>
        <taxon>Actinomycetota</taxon>
        <taxon>Actinomycetes</taxon>
        <taxon>Kineosporiales</taxon>
        <taxon>Kineosporiaceae</taxon>
        <taxon>Kineococcus</taxon>
    </lineage>
</organism>
<dbReference type="CDD" id="cd01392">
    <property type="entry name" value="HTH_LacI"/>
    <property type="match status" value="1"/>
</dbReference>
<evidence type="ECO:0000313" key="6">
    <source>
        <dbReference type="Proteomes" id="UP001589748"/>
    </source>
</evidence>
<dbReference type="SMART" id="SM00354">
    <property type="entry name" value="HTH_LACI"/>
    <property type="match status" value="1"/>
</dbReference>
<dbReference type="PANTHER" id="PTHR30146">
    <property type="entry name" value="LACI-RELATED TRANSCRIPTIONAL REPRESSOR"/>
    <property type="match status" value="1"/>
</dbReference>
<evidence type="ECO:0000256" key="2">
    <source>
        <dbReference type="ARBA" id="ARBA00023125"/>
    </source>
</evidence>
<dbReference type="InterPro" id="IPR010982">
    <property type="entry name" value="Lambda_DNA-bd_dom_sf"/>
</dbReference>
<evidence type="ECO:0000259" key="4">
    <source>
        <dbReference type="PROSITE" id="PS50932"/>
    </source>
</evidence>
<evidence type="ECO:0000256" key="3">
    <source>
        <dbReference type="ARBA" id="ARBA00023163"/>
    </source>
</evidence>
<dbReference type="GO" id="GO:0003677">
    <property type="term" value="F:DNA binding"/>
    <property type="evidence" value="ECO:0007669"/>
    <property type="project" value="UniProtKB-KW"/>
</dbReference>
<proteinExistence type="predicted"/>
<dbReference type="RefSeq" id="WP_380139731.1">
    <property type="nucleotide sequence ID" value="NZ_JBHLUI010000012.1"/>
</dbReference>
<sequence>MRARLVDVAARAGVSEATVSRVLNDRPGVSEATRQSVLRAVDLLGYQLPERLRPKTFGTVGLIVPELSNPVFPRYVSALERALLREHLVPVLCSSVAGGLHEDDYVRMLVQQHVAGIVFVCGIHSVAGEDPARYLALRESGTPFVLVEGHLPGAPVTTMSTDDTLAVHLAVDHLGGLGHRTFGLVAGPLRYTAVQRRVGAFHAALARQGEGFRGSVEHDLFTLEGGYHGAERLLDRGVTALICASDVLAIGAMQAVRGRGLRVPEDVSVVGSDDSPTMEFIAPPLTTIAHPVAEIADATVQALLGEIAGRPVPRAEALFSPTLVVRASTAPAPVGAVPVRTEAV</sequence>
<dbReference type="PROSITE" id="PS50932">
    <property type="entry name" value="HTH_LACI_2"/>
    <property type="match status" value="1"/>
</dbReference>
<reference evidence="5 6" key="1">
    <citation type="submission" date="2024-09" db="EMBL/GenBank/DDBJ databases">
        <authorList>
            <person name="Sun Q."/>
            <person name="Mori K."/>
        </authorList>
    </citation>
    <scope>NUCLEOTIDE SEQUENCE [LARGE SCALE GENOMIC DNA]</scope>
    <source>
        <strain evidence="5 6">TISTR 1856</strain>
    </source>
</reference>
<keyword evidence="3" id="KW-0804">Transcription</keyword>